<dbReference type="AlphaFoldDB" id="A0A9N7UY98"/>
<sequence length="191" mass="21454">MVSSVWMKVLSSSDAVIHQEELCAMAAQASDVMNTVKFDERMQLEIIELQREDSLRRHLLHLQEFGSEFGRGQVSFEEVQFALIFVSVWSIKAELYRCGEPADLSVKLLLKTGTHDLTKPRACNQLAWKESIEVNAVTEFGLQVDVHIGVHVKALRTQARDFGSNALEPVTFHGNVTKHQPPHFLTGSGPR</sequence>
<gene>
    <name evidence="1" type="ORF">PLEPLA_LOCUS29533</name>
</gene>
<protein>
    <recommendedName>
        <fullName evidence="3">C2 domain-containing protein</fullName>
    </recommendedName>
</protein>
<organism evidence="1 2">
    <name type="scientific">Pleuronectes platessa</name>
    <name type="common">European plaice</name>
    <dbReference type="NCBI Taxonomy" id="8262"/>
    <lineage>
        <taxon>Eukaryota</taxon>
        <taxon>Metazoa</taxon>
        <taxon>Chordata</taxon>
        <taxon>Craniata</taxon>
        <taxon>Vertebrata</taxon>
        <taxon>Euteleostomi</taxon>
        <taxon>Actinopterygii</taxon>
        <taxon>Neopterygii</taxon>
        <taxon>Teleostei</taxon>
        <taxon>Neoteleostei</taxon>
        <taxon>Acanthomorphata</taxon>
        <taxon>Carangaria</taxon>
        <taxon>Pleuronectiformes</taxon>
        <taxon>Pleuronectoidei</taxon>
        <taxon>Pleuronectidae</taxon>
        <taxon>Pleuronectes</taxon>
    </lineage>
</organism>
<dbReference type="Proteomes" id="UP001153269">
    <property type="component" value="Unassembled WGS sequence"/>
</dbReference>
<evidence type="ECO:0008006" key="3">
    <source>
        <dbReference type="Google" id="ProtNLM"/>
    </source>
</evidence>
<proteinExistence type="predicted"/>
<keyword evidence="2" id="KW-1185">Reference proteome</keyword>
<evidence type="ECO:0000313" key="1">
    <source>
        <dbReference type="EMBL" id="CAB1441806.1"/>
    </source>
</evidence>
<dbReference type="EMBL" id="CADEAL010002713">
    <property type="protein sequence ID" value="CAB1441806.1"/>
    <property type="molecule type" value="Genomic_DNA"/>
</dbReference>
<comment type="caution">
    <text evidence="1">The sequence shown here is derived from an EMBL/GenBank/DDBJ whole genome shotgun (WGS) entry which is preliminary data.</text>
</comment>
<reference evidence="1" key="1">
    <citation type="submission" date="2020-03" db="EMBL/GenBank/DDBJ databases">
        <authorList>
            <person name="Weist P."/>
        </authorList>
    </citation>
    <scope>NUCLEOTIDE SEQUENCE</scope>
</reference>
<name>A0A9N7UY98_PLEPL</name>
<evidence type="ECO:0000313" key="2">
    <source>
        <dbReference type="Proteomes" id="UP001153269"/>
    </source>
</evidence>
<accession>A0A9N7UY98</accession>